<evidence type="ECO:0000256" key="2">
    <source>
        <dbReference type="ARBA" id="ARBA00009853"/>
    </source>
</evidence>
<dbReference type="SUPFAM" id="SSF103481">
    <property type="entry name" value="Multidrug resistance efflux transporter EmrE"/>
    <property type="match status" value="2"/>
</dbReference>
<feature type="transmembrane region" description="Helical" evidence="6">
    <location>
        <begin position="68"/>
        <end position="89"/>
    </location>
</feature>
<keyword evidence="5 6" id="KW-0472">Membrane</keyword>
<feature type="transmembrane region" description="Helical" evidence="6">
    <location>
        <begin position="151"/>
        <end position="170"/>
    </location>
</feature>
<dbReference type="GO" id="GO:0016020">
    <property type="term" value="C:membrane"/>
    <property type="evidence" value="ECO:0007669"/>
    <property type="project" value="UniProtKB-SubCell"/>
</dbReference>
<evidence type="ECO:0000259" key="7">
    <source>
        <dbReference type="Pfam" id="PF00892"/>
    </source>
</evidence>
<evidence type="ECO:0000256" key="4">
    <source>
        <dbReference type="ARBA" id="ARBA00022989"/>
    </source>
</evidence>
<dbReference type="RefSeq" id="WP_008600374.1">
    <property type="nucleotide sequence ID" value="NZ_AMRV01000002.1"/>
</dbReference>
<dbReference type="Proteomes" id="UP000011717">
    <property type="component" value="Unassembled WGS sequence"/>
</dbReference>
<feature type="transmembrane region" description="Helical" evidence="6">
    <location>
        <begin position="182"/>
        <end position="201"/>
    </location>
</feature>
<feature type="transmembrane region" description="Helical" evidence="6">
    <location>
        <begin position="121"/>
        <end position="139"/>
    </location>
</feature>
<evidence type="ECO:0000256" key="5">
    <source>
        <dbReference type="ARBA" id="ARBA00023136"/>
    </source>
</evidence>
<gene>
    <name evidence="8" type="ORF">C725_0856</name>
</gene>
<keyword evidence="4 6" id="KW-1133">Transmembrane helix</keyword>
<comment type="caution">
    <text evidence="8">The sequence shown here is derived from an EMBL/GenBank/DDBJ whole genome shotgun (WGS) entry which is preliminary data.</text>
</comment>
<dbReference type="Pfam" id="PF00892">
    <property type="entry name" value="EamA"/>
    <property type="match status" value="1"/>
</dbReference>
<reference evidence="8 9" key="1">
    <citation type="journal article" date="2013" name="Genome Announc.">
        <title>Draft Genome Sequence of Strain JLT2015T, Belonging to the Family Sphingomonadaceae of the Alphaproteobacteria.</title>
        <authorList>
            <person name="Tang K."/>
            <person name="Liu K."/>
            <person name="Li S."/>
            <person name="Jiao N."/>
        </authorList>
    </citation>
    <scope>NUCLEOTIDE SEQUENCE [LARGE SCALE GENOMIC DNA]</scope>
    <source>
        <strain evidence="8 9">JLT2015</strain>
    </source>
</reference>
<keyword evidence="3 6" id="KW-0812">Transmembrane</keyword>
<protein>
    <recommendedName>
        <fullName evidence="7">EamA domain-containing protein</fullName>
    </recommendedName>
</protein>
<keyword evidence="9" id="KW-1185">Reference proteome</keyword>
<feature type="transmembrane region" description="Helical" evidence="6">
    <location>
        <begin position="264"/>
        <end position="281"/>
    </location>
</feature>
<dbReference type="AlphaFoldDB" id="M2TBA8"/>
<feature type="transmembrane region" description="Helical" evidence="6">
    <location>
        <begin position="95"/>
        <end position="114"/>
    </location>
</feature>
<comment type="similarity">
    <text evidence="2">Belongs to the drug/metabolite transporter (DMT) superfamily. 10 TMS drug/metabolite exporter (DME) (TC 2.A.7.3) family.</text>
</comment>
<feature type="transmembrane region" description="Helical" evidence="6">
    <location>
        <begin position="207"/>
        <end position="227"/>
    </location>
</feature>
<evidence type="ECO:0000256" key="1">
    <source>
        <dbReference type="ARBA" id="ARBA00004141"/>
    </source>
</evidence>
<evidence type="ECO:0000256" key="6">
    <source>
        <dbReference type="SAM" id="Phobius"/>
    </source>
</evidence>
<dbReference type="OrthoDB" id="7818056at2"/>
<feature type="domain" description="EamA" evidence="7">
    <location>
        <begin position="25"/>
        <end position="137"/>
    </location>
</feature>
<evidence type="ECO:0000313" key="9">
    <source>
        <dbReference type="Proteomes" id="UP000011717"/>
    </source>
</evidence>
<sequence>MHIPPAAIAYSVLAIGLLCAMDAAVKLVSWQEGVLTATWLRYLFGGLLLIPAALLMRRRMPDRAGLRIHALRGLLLTFTSLTFFHGIAVLPLAEAITLAFVAPLMVPPLAALFLKERMRGRAALAGALGFIGVIVTVQGADGSYSEGNRGLAIASILVSATLYALQALILRARAQRDDAISIAALAGVVPLALLTPAALALDGLPATASLPAAALSGALGAAGILILTRAYALAEAQVLIVFEYTGLFWAALLGWFIFAERPRLEIFLGAAIIAGACILVSRAERPAPPAAPSAV</sequence>
<proteinExistence type="inferred from homology"/>
<feature type="transmembrane region" description="Helical" evidence="6">
    <location>
        <begin position="239"/>
        <end position="258"/>
    </location>
</feature>
<accession>M2TBA8</accession>
<feature type="transmembrane region" description="Helical" evidence="6">
    <location>
        <begin position="39"/>
        <end position="56"/>
    </location>
</feature>
<dbReference type="PANTHER" id="PTHR22911">
    <property type="entry name" value="ACYL-MALONYL CONDENSING ENZYME-RELATED"/>
    <property type="match status" value="1"/>
</dbReference>
<evidence type="ECO:0000256" key="3">
    <source>
        <dbReference type="ARBA" id="ARBA00022692"/>
    </source>
</evidence>
<dbReference type="PANTHER" id="PTHR22911:SF6">
    <property type="entry name" value="SOLUTE CARRIER FAMILY 35 MEMBER G1"/>
    <property type="match status" value="1"/>
</dbReference>
<dbReference type="EMBL" id="AMRV01000002">
    <property type="protein sequence ID" value="EMD83884.1"/>
    <property type="molecule type" value="Genomic_DNA"/>
</dbReference>
<evidence type="ECO:0000313" key="8">
    <source>
        <dbReference type="EMBL" id="EMD83884.1"/>
    </source>
</evidence>
<dbReference type="InterPro" id="IPR037185">
    <property type="entry name" value="EmrE-like"/>
</dbReference>
<organism evidence="8 9">
    <name type="scientific">Pacificimonas flava</name>
    <dbReference type="NCBI Taxonomy" id="1234595"/>
    <lineage>
        <taxon>Bacteria</taxon>
        <taxon>Pseudomonadati</taxon>
        <taxon>Pseudomonadota</taxon>
        <taxon>Alphaproteobacteria</taxon>
        <taxon>Sphingomonadales</taxon>
        <taxon>Sphingosinicellaceae</taxon>
        <taxon>Pacificimonas</taxon>
    </lineage>
</organism>
<dbReference type="InterPro" id="IPR000620">
    <property type="entry name" value="EamA_dom"/>
</dbReference>
<comment type="subcellular location">
    <subcellularLocation>
        <location evidence="1">Membrane</location>
        <topology evidence="1">Multi-pass membrane protein</topology>
    </subcellularLocation>
</comment>
<name>M2TBA8_9SPHN</name>